<evidence type="ECO:0000313" key="1">
    <source>
        <dbReference type="EMBL" id="OWM62606.1"/>
    </source>
</evidence>
<dbReference type="EMBL" id="MTKT01015639">
    <property type="protein sequence ID" value="OWM62606.1"/>
    <property type="molecule type" value="Genomic_DNA"/>
</dbReference>
<protein>
    <submittedName>
        <fullName evidence="1">Uncharacterized protein</fullName>
    </submittedName>
</protein>
<dbReference type="Proteomes" id="UP000197138">
    <property type="component" value="Unassembled WGS sequence"/>
</dbReference>
<comment type="caution">
    <text evidence="1">The sequence shown here is derived from an EMBL/GenBank/DDBJ whole genome shotgun (WGS) entry which is preliminary data.</text>
</comment>
<proteinExistence type="predicted"/>
<reference evidence="2" key="1">
    <citation type="journal article" date="2017" name="Plant J.">
        <title>The pomegranate (Punica granatum L.) genome and the genomics of punicalagin biosynthesis.</title>
        <authorList>
            <person name="Qin G."/>
            <person name="Xu C."/>
            <person name="Ming R."/>
            <person name="Tang H."/>
            <person name="Guyot R."/>
            <person name="Kramer E.M."/>
            <person name="Hu Y."/>
            <person name="Yi X."/>
            <person name="Qi Y."/>
            <person name="Xu X."/>
            <person name="Gao Z."/>
            <person name="Pan H."/>
            <person name="Jian J."/>
            <person name="Tian Y."/>
            <person name="Yue Z."/>
            <person name="Xu Y."/>
        </authorList>
    </citation>
    <scope>NUCLEOTIDE SEQUENCE [LARGE SCALE GENOMIC DNA]</scope>
    <source>
        <strain evidence="2">cv. Dabenzi</strain>
    </source>
</reference>
<organism evidence="1 2">
    <name type="scientific">Punica granatum</name>
    <name type="common">Pomegranate</name>
    <dbReference type="NCBI Taxonomy" id="22663"/>
    <lineage>
        <taxon>Eukaryota</taxon>
        <taxon>Viridiplantae</taxon>
        <taxon>Streptophyta</taxon>
        <taxon>Embryophyta</taxon>
        <taxon>Tracheophyta</taxon>
        <taxon>Spermatophyta</taxon>
        <taxon>Magnoliopsida</taxon>
        <taxon>eudicotyledons</taxon>
        <taxon>Gunneridae</taxon>
        <taxon>Pentapetalae</taxon>
        <taxon>rosids</taxon>
        <taxon>malvids</taxon>
        <taxon>Myrtales</taxon>
        <taxon>Lythraceae</taxon>
        <taxon>Punica</taxon>
    </lineage>
</organism>
<sequence>MNLQILSSPNPINIGIPGKFEQYGLNSSPFQLTGRSVELVGPTSNFPGQQYPLPHTFHGSTCKENMMPALIMLLAETAC</sequence>
<name>A0A218VQJ2_PUNGR</name>
<gene>
    <name evidence="1" type="ORF">CDL15_Pgr000009</name>
</gene>
<dbReference type="AlphaFoldDB" id="A0A218VQJ2"/>
<evidence type="ECO:0000313" key="2">
    <source>
        <dbReference type="Proteomes" id="UP000197138"/>
    </source>
</evidence>
<accession>A0A218VQJ2</accession>